<protein>
    <submittedName>
        <fullName evidence="1">Uncharacterized protein</fullName>
    </submittedName>
</protein>
<evidence type="ECO:0000313" key="2">
    <source>
        <dbReference type="Proteomes" id="UP000094336"/>
    </source>
</evidence>
<proteinExistence type="predicted"/>
<evidence type="ECO:0000313" key="1">
    <source>
        <dbReference type="EMBL" id="ODQ79636.1"/>
    </source>
</evidence>
<name>A0A1E3QPK0_9ASCO</name>
<dbReference type="GeneID" id="30149669"/>
<reference evidence="2" key="1">
    <citation type="submission" date="2016-05" db="EMBL/GenBank/DDBJ databases">
        <title>Comparative genomics of biotechnologically important yeasts.</title>
        <authorList>
            <consortium name="DOE Joint Genome Institute"/>
            <person name="Riley R."/>
            <person name="Haridas S."/>
            <person name="Wolfe K.H."/>
            <person name="Lopes M.R."/>
            <person name="Hittinger C.T."/>
            <person name="Goker M."/>
            <person name="Salamov A."/>
            <person name="Wisecaver J."/>
            <person name="Long T.M."/>
            <person name="Aerts A.L."/>
            <person name="Barry K."/>
            <person name="Choi C."/>
            <person name="Clum A."/>
            <person name="Coughlan A.Y."/>
            <person name="Deshpande S."/>
            <person name="Douglass A.P."/>
            <person name="Hanson S.J."/>
            <person name="Klenk H.-P."/>
            <person name="Labutti K."/>
            <person name="Lapidus A."/>
            <person name="Lindquist E."/>
            <person name="Lipzen A."/>
            <person name="Meier-Kolthoff J.P."/>
            <person name="Ohm R.A."/>
            <person name="Otillar R.P."/>
            <person name="Pangilinan J."/>
            <person name="Peng Y."/>
            <person name="Rokas A."/>
            <person name="Rosa C.A."/>
            <person name="Scheuner C."/>
            <person name="Sibirny A.A."/>
            <person name="Slot J.C."/>
            <person name="Stielow J.B."/>
            <person name="Sun H."/>
            <person name="Kurtzman C.P."/>
            <person name="Blackwell M."/>
            <person name="Grigoriev I.V."/>
            <person name="Jeffries T.W."/>
        </authorList>
    </citation>
    <scope>NUCLEOTIDE SEQUENCE [LARGE SCALE GENOMIC DNA]</scope>
    <source>
        <strain evidence="2">NRRL Y-12698</strain>
    </source>
</reference>
<gene>
    <name evidence="1" type="ORF">BABINDRAFT_37307</name>
</gene>
<organism evidence="1 2">
    <name type="scientific">Babjeviella inositovora NRRL Y-12698</name>
    <dbReference type="NCBI Taxonomy" id="984486"/>
    <lineage>
        <taxon>Eukaryota</taxon>
        <taxon>Fungi</taxon>
        <taxon>Dikarya</taxon>
        <taxon>Ascomycota</taxon>
        <taxon>Saccharomycotina</taxon>
        <taxon>Pichiomycetes</taxon>
        <taxon>Serinales incertae sedis</taxon>
        <taxon>Babjeviella</taxon>
    </lineage>
</organism>
<accession>A0A1E3QPK0</accession>
<dbReference type="RefSeq" id="XP_018984964.1">
    <property type="nucleotide sequence ID" value="XM_019131816.1"/>
</dbReference>
<dbReference type="Proteomes" id="UP000094336">
    <property type="component" value="Unassembled WGS sequence"/>
</dbReference>
<keyword evidence="2" id="KW-1185">Reference proteome</keyword>
<dbReference type="OrthoDB" id="2147978at2759"/>
<dbReference type="STRING" id="984486.A0A1E3QPK0"/>
<dbReference type="AlphaFoldDB" id="A0A1E3QPK0"/>
<sequence>MLRLAPISVARTATPALRAAFSGAASLGKYNRDLEIDIRERLDQLPPPNKLYHNADGTQRVIPDSELKILGELQVLVKDRELGVMDLLSLDEADKSFWTDNGDDLELLQIIPKVQSHSDSKIVDKIPYEDEKTGELKWKIVRGSSNEGWEKLIYYGFIPSLLAIFTVSLFKDEKSMTEWGSDELRLRVMEQELGSEEAAVAALKNSNKTPEEIKARDELIVERIIAGEYDKLNELRKKGPLFGNVKAQE</sequence>
<dbReference type="EMBL" id="KV454432">
    <property type="protein sequence ID" value="ODQ79636.1"/>
    <property type="molecule type" value="Genomic_DNA"/>
</dbReference>